<reference evidence="3 4" key="1">
    <citation type="submission" date="2023-07" db="EMBL/GenBank/DDBJ databases">
        <title>Sequencing the genomes of 1000 actinobacteria strains.</title>
        <authorList>
            <person name="Klenk H.-P."/>
        </authorList>
    </citation>
    <scope>NUCLEOTIDE SEQUENCE [LARGE SCALE GENOMIC DNA]</scope>
    <source>
        <strain evidence="3 4">DSM 44709</strain>
    </source>
</reference>
<keyword evidence="4" id="KW-1185">Reference proteome</keyword>
<organism evidence="3 4">
    <name type="scientific">Catenuloplanes indicus</name>
    <dbReference type="NCBI Taxonomy" id="137267"/>
    <lineage>
        <taxon>Bacteria</taxon>
        <taxon>Bacillati</taxon>
        <taxon>Actinomycetota</taxon>
        <taxon>Actinomycetes</taxon>
        <taxon>Micromonosporales</taxon>
        <taxon>Micromonosporaceae</taxon>
        <taxon>Catenuloplanes</taxon>
    </lineage>
</organism>
<feature type="domain" description="DUF397" evidence="2">
    <location>
        <begin position="8"/>
        <end position="60"/>
    </location>
</feature>
<dbReference type="RefSeq" id="WP_307244243.1">
    <property type="nucleotide sequence ID" value="NZ_JAUSUZ010000001.1"/>
</dbReference>
<dbReference type="InterPro" id="IPR007278">
    <property type="entry name" value="DUF397"/>
</dbReference>
<evidence type="ECO:0000313" key="4">
    <source>
        <dbReference type="Proteomes" id="UP001240236"/>
    </source>
</evidence>
<evidence type="ECO:0000313" key="3">
    <source>
        <dbReference type="EMBL" id="MDQ0369190.1"/>
    </source>
</evidence>
<evidence type="ECO:0000259" key="2">
    <source>
        <dbReference type="Pfam" id="PF04149"/>
    </source>
</evidence>
<dbReference type="EMBL" id="JAUSUZ010000001">
    <property type="protein sequence ID" value="MDQ0369190.1"/>
    <property type="molecule type" value="Genomic_DNA"/>
</dbReference>
<dbReference type="Pfam" id="PF04149">
    <property type="entry name" value="DUF397"/>
    <property type="match status" value="1"/>
</dbReference>
<proteinExistence type="predicted"/>
<dbReference type="AlphaFoldDB" id="A0AAE3W6A8"/>
<gene>
    <name evidence="3" type="ORF">J2S42_005859</name>
</gene>
<evidence type="ECO:0000256" key="1">
    <source>
        <dbReference type="SAM" id="MobiDB-lite"/>
    </source>
</evidence>
<sequence length="66" mass="6873">MRGNEITGWHTSSRSQGAGGNCVEVGRAADGRAAIRHSRRPSGAILLCSPAGWRAFVAGVCEDTFG</sequence>
<comment type="caution">
    <text evidence="3">The sequence shown here is derived from an EMBL/GenBank/DDBJ whole genome shotgun (WGS) entry which is preliminary data.</text>
</comment>
<feature type="region of interest" description="Disordered" evidence="1">
    <location>
        <begin position="1"/>
        <end position="21"/>
    </location>
</feature>
<accession>A0AAE3W6A8</accession>
<name>A0AAE3W6A8_9ACTN</name>
<dbReference type="Proteomes" id="UP001240236">
    <property type="component" value="Unassembled WGS sequence"/>
</dbReference>
<protein>
    <recommendedName>
        <fullName evidence="2">DUF397 domain-containing protein</fullName>
    </recommendedName>
</protein>